<keyword evidence="2" id="KW-1185">Reference proteome</keyword>
<evidence type="ECO:0000313" key="1">
    <source>
        <dbReference type="EMBL" id="GER27683.1"/>
    </source>
</evidence>
<dbReference type="AlphaFoldDB" id="A0A5A7P4B6"/>
<protein>
    <submittedName>
        <fullName evidence="1">Extra-large GTP-binding protein 3</fullName>
    </submittedName>
</protein>
<comment type="caution">
    <text evidence="1">The sequence shown here is derived from an EMBL/GenBank/DDBJ whole genome shotgun (WGS) entry which is preliminary data.</text>
</comment>
<proteinExistence type="predicted"/>
<dbReference type="EMBL" id="BKCP01002113">
    <property type="protein sequence ID" value="GER27683.1"/>
    <property type="molecule type" value="Genomic_DNA"/>
</dbReference>
<organism evidence="1 2">
    <name type="scientific">Striga asiatica</name>
    <name type="common">Asiatic witchweed</name>
    <name type="synonym">Buchnera asiatica</name>
    <dbReference type="NCBI Taxonomy" id="4170"/>
    <lineage>
        <taxon>Eukaryota</taxon>
        <taxon>Viridiplantae</taxon>
        <taxon>Streptophyta</taxon>
        <taxon>Embryophyta</taxon>
        <taxon>Tracheophyta</taxon>
        <taxon>Spermatophyta</taxon>
        <taxon>Magnoliopsida</taxon>
        <taxon>eudicotyledons</taxon>
        <taxon>Gunneridae</taxon>
        <taxon>Pentapetalae</taxon>
        <taxon>asterids</taxon>
        <taxon>lamiids</taxon>
        <taxon>Lamiales</taxon>
        <taxon>Orobanchaceae</taxon>
        <taxon>Buchnereae</taxon>
        <taxon>Striga</taxon>
    </lineage>
</organism>
<evidence type="ECO:0000313" key="2">
    <source>
        <dbReference type="Proteomes" id="UP000325081"/>
    </source>
</evidence>
<sequence>MRERVEEMMRAAEAVPSTKFTPPSTHLLFLSQLTLLPVRDGYSFPAAFSSCSLLSYRSLSGWKRWSSRIVVWWGKHPSKPDEITISLSNGLPLHSSLANDVLSSRISYYTSAQD</sequence>
<gene>
    <name evidence="1" type="ORF">STAS_03411</name>
</gene>
<accession>A0A5A7P4B6</accession>
<reference evidence="2" key="1">
    <citation type="journal article" date="2019" name="Curr. Biol.">
        <title>Genome Sequence of Striga asiatica Provides Insight into the Evolution of Plant Parasitism.</title>
        <authorList>
            <person name="Yoshida S."/>
            <person name="Kim S."/>
            <person name="Wafula E.K."/>
            <person name="Tanskanen J."/>
            <person name="Kim Y.M."/>
            <person name="Honaas L."/>
            <person name="Yang Z."/>
            <person name="Spallek T."/>
            <person name="Conn C.E."/>
            <person name="Ichihashi Y."/>
            <person name="Cheong K."/>
            <person name="Cui S."/>
            <person name="Der J.P."/>
            <person name="Gundlach H."/>
            <person name="Jiao Y."/>
            <person name="Hori C."/>
            <person name="Ishida J.K."/>
            <person name="Kasahara H."/>
            <person name="Kiba T."/>
            <person name="Kim M.S."/>
            <person name="Koo N."/>
            <person name="Laohavisit A."/>
            <person name="Lee Y.H."/>
            <person name="Lumba S."/>
            <person name="McCourt P."/>
            <person name="Mortimer J.C."/>
            <person name="Mutuku J.M."/>
            <person name="Nomura T."/>
            <person name="Sasaki-Sekimoto Y."/>
            <person name="Seto Y."/>
            <person name="Wang Y."/>
            <person name="Wakatake T."/>
            <person name="Sakakibara H."/>
            <person name="Demura T."/>
            <person name="Yamaguchi S."/>
            <person name="Yoneyama K."/>
            <person name="Manabe R.I."/>
            <person name="Nelson D.C."/>
            <person name="Schulman A.H."/>
            <person name="Timko M.P."/>
            <person name="dePamphilis C.W."/>
            <person name="Choi D."/>
            <person name="Shirasu K."/>
        </authorList>
    </citation>
    <scope>NUCLEOTIDE SEQUENCE [LARGE SCALE GENOMIC DNA]</scope>
    <source>
        <strain evidence="2">cv. UVA1</strain>
    </source>
</reference>
<name>A0A5A7P4B6_STRAF</name>
<dbReference type="Proteomes" id="UP000325081">
    <property type="component" value="Unassembled WGS sequence"/>
</dbReference>